<keyword evidence="2" id="KW-1185">Reference proteome</keyword>
<protein>
    <recommendedName>
        <fullName evidence="3">GPI anchored cell wall protein</fullName>
    </recommendedName>
</protein>
<gene>
    <name evidence="1" type="ORF">BGW36DRAFT_371130</name>
</gene>
<accession>A0AAD4KWF8</accession>
<name>A0AAD4KWF8_9EURO</name>
<dbReference type="RefSeq" id="XP_046074951.1">
    <property type="nucleotide sequence ID" value="XM_046215330.1"/>
</dbReference>
<evidence type="ECO:0000313" key="1">
    <source>
        <dbReference type="EMBL" id="KAH8701575.1"/>
    </source>
</evidence>
<sequence>MFPVTSMAGSIVYANALATTITINCVKGNSVCNRISGAITAIQGPSTWSGHIVAQTNILGIQAIATVQSDCTITASTKFASCAETVMLVGKADGSAVTSTMSKEISVPSSYIAYESLFITAGLDKLNRPQATQTPGTAPAKVTANMALAAGGAVAGAAVALAEFL</sequence>
<comment type="caution">
    <text evidence="1">The sequence shown here is derived from an EMBL/GenBank/DDBJ whole genome shotgun (WGS) entry which is preliminary data.</text>
</comment>
<evidence type="ECO:0000313" key="2">
    <source>
        <dbReference type="Proteomes" id="UP001201262"/>
    </source>
</evidence>
<organism evidence="1 2">
    <name type="scientific">Talaromyces proteolyticus</name>
    <dbReference type="NCBI Taxonomy" id="1131652"/>
    <lineage>
        <taxon>Eukaryota</taxon>
        <taxon>Fungi</taxon>
        <taxon>Dikarya</taxon>
        <taxon>Ascomycota</taxon>
        <taxon>Pezizomycotina</taxon>
        <taxon>Eurotiomycetes</taxon>
        <taxon>Eurotiomycetidae</taxon>
        <taxon>Eurotiales</taxon>
        <taxon>Trichocomaceae</taxon>
        <taxon>Talaromyces</taxon>
        <taxon>Talaromyces sect. Bacilispori</taxon>
    </lineage>
</organism>
<reference evidence="1" key="1">
    <citation type="submission" date="2021-12" db="EMBL/GenBank/DDBJ databases">
        <title>Convergent genome expansion in fungi linked to evolution of root-endophyte symbiosis.</title>
        <authorList>
            <consortium name="DOE Joint Genome Institute"/>
            <person name="Ke Y.-H."/>
            <person name="Bonito G."/>
            <person name="Liao H.-L."/>
            <person name="Looney B."/>
            <person name="Rojas-Flechas A."/>
            <person name="Nash J."/>
            <person name="Hameed K."/>
            <person name="Schadt C."/>
            <person name="Martin F."/>
            <person name="Crous P.W."/>
            <person name="Miettinen O."/>
            <person name="Magnuson J.K."/>
            <person name="Labbe J."/>
            <person name="Jacobson D."/>
            <person name="Doktycz M.J."/>
            <person name="Veneault-Fourrey C."/>
            <person name="Kuo A."/>
            <person name="Mondo S."/>
            <person name="Calhoun S."/>
            <person name="Riley R."/>
            <person name="Ohm R."/>
            <person name="LaButti K."/>
            <person name="Andreopoulos B."/>
            <person name="Pangilinan J."/>
            <person name="Nolan M."/>
            <person name="Tritt A."/>
            <person name="Clum A."/>
            <person name="Lipzen A."/>
            <person name="Daum C."/>
            <person name="Barry K."/>
            <person name="Grigoriev I.V."/>
            <person name="Vilgalys R."/>
        </authorList>
    </citation>
    <scope>NUCLEOTIDE SEQUENCE</scope>
    <source>
        <strain evidence="1">PMI_201</strain>
    </source>
</reference>
<dbReference type="AlphaFoldDB" id="A0AAD4KWF8"/>
<proteinExistence type="predicted"/>
<dbReference type="Proteomes" id="UP001201262">
    <property type="component" value="Unassembled WGS sequence"/>
</dbReference>
<dbReference type="EMBL" id="JAJTJA010000003">
    <property type="protein sequence ID" value="KAH8701575.1"/>
    <property type="molecule type" value="Genomic_DNA"/>
</dbReference>
<dbReference type="GeneID" id="70245617"/>
<evidence type="ECO:0008006" key="3">
    <source>
        <dbReference type="Google" id="ProtNLM"/>
    </source>
</evidence>